<dbReference type="PANTHER" id="PTHR48466">
    <property type="entry name" value="OS10G0509000 PROTEIN-RELATED"/>
    <property type="match status" value="1"/>
</dbReference>
<dbReference type="InterPro" id="IPR002625">
    <property type="entry name" value="Smr_dom"/>
</dbReference>
<evidence type="ECO:0000313" key="13">
    <source>
        <dbReference type="Proteomes" id="UP000233425"/>
    </source>
</evidence>
<dbReference type="PROSITE" id="PS50828">
    <property type="entry name" value="SMR"/>
    <property type="match status" value="1"/>
</dbReference>
<protein>
    <recommendedName>
        <fullName evidence="8">Endonuclease MutS2</fullName>
        <ecNumber evidence="8">3.1.-.-</ecNumber>
    </recommendedName>
    <alternativeName>
        <fullName evidence="8">Ribosome-associated protein quality control-upstream factor</fullName>
        <shortName evidence="8">RQC-upstream factor</shortName>
        <shortName evidence="8">RqcU</shortName>
        <ecNumber evidence="8">3.6.4.-</ecNumber>
    </alternativeName>
</protein>
<dbReference type="GO" id="GO:0016887">
    <property type="term" value="F:ATP hydrolysis activity"/>
    <property type="evidence" value="ECO:0007669"/>
    <property type="project" value="InterPro"/>
</dbReference>
<organism evidence="12 13">
    <name type="scientific">Ruminococcus bromii</name>
    <dbReference type="NCBI Taxonomy" id="40518"/>
    <lineage>
        <taxon>Bacteria</taxon>
        <taxon>Bacillati</taxon>
        <taxon>Bacillota</taxon>
        <taxon>Clostridia</taxon>
        <taxon>Eubacteriales</taxon>
        <taxon>Oscillospiraceae</taxon>
        <taxon>Ruminococcus</taxon>
    </lineage>
</organism>
<feature type="coiled-coil region" evidence="9">
    <location>
        <begin position="551"/>
        <end position="642"/>
    </location>
</feature>
<dbReference type="InterPro" id="IPR036187">
    <property type="entry name" value="DNA_mismatch_repair_MutS_sf"/>
</dbReference>
<dbReference type="InterPro" id="IPR027417">
    <property type="entry name" value="P-loop_NTPase"/>
</dbReference>
<comment type="caution">
    <text evidence="12">The sequence shown here is derived from an EMBL/GenBank/DDBJ whole genome shotgun (WGS) entry which is preliminary data.</text>
</comment>
<sequence length="833" mass="91952">MQFCVKMTYLFETEWLKTVGALIGRPRADNIRPYGHKIAIIEFGRIMNRHYKTLELDKILEKLAGMTSIEDAHEMALNLEPVFELKKVEQLLQQTDDAVALSGRFGAPSFGGAGNCSGHLRRAQAGGCLTTGELLSVASTLRTIRTVKEWHSRSGGGASSLDGYFSGLVSNKFLEDKITSAIISEEEISDKASPVLSDIRRKIRTASSKAREVLDKIIHSSTYIKYLQDTIVTQRDGRYVVPVRSECRGNVPGLVHDTSSSGATVFIEPMGVVQANNDIKLLQSKEEQEIERILFELSANAGEFADSIIHSYKNLAQLNLIFAKADLAYSMKASKPIMNDRGMIELKQARHPLIDKNKVVPVDVMLGKEFDTLVITGPNTGGKTVTLKTIGLLTLMAMCGLLVPCADNSELSVFRRVLVDIGDEQSIEQSLSTFSGHMTNIVQIIKLANAGSLCLIDELGAGTDPVEGAALAIAILERLRDKHAKIASTTHYAELKEFALRTPGVENGSCEFDVATLKPTYRLLIGVPGKSNAFAISKRLGIDDEIISRASELVSNENRQFEDVVEKLEKRRQSLEKQLENANRLTAKANTEKQKAENEMQKAKQRAEREIEKARQEAQRIISRTRAQADAVAEELEKARKAKDMSVQARTQLKKNIDKMEAHADPVKARNTPDEEYKLPRPLKVGDTVLIYDIDKNATVLAPPNKDGVVLVQAGIIKTRVDIKNLRLLKSNNKPAKDRFSSTRNVPSRMDVRPETEVDVRGETAFDAINIVDKAIDNAVLSGVSKMTIIHGKGTGVLKREINKYLKTNKAVKSQRLGVFGEGEDGVTIIELK</sequence>
<keyword evidence="2 8" id="KW-0699">rRNA-binding</keyword>
<dbReference type="SMART" id="SM00533">
    <property type="entry name" value="MUTSd"/>
    <property type="match status" value="1"/>
</dbReference>
<dbReference type="GO" id="GO:0004519">
    <property type="term" value="F:endonuclease activity"/>
    <property type="evidence" value="ECO:0007669"/>
    <property type="project" value="UniProtKB-UniRule"/>
</dbReference>
<dbReference type="InterPro" id="IPR045076">
    <property type="entry name" value="MutS"/>
</dbReference>
<dbReference type="GO" id="GO:0019843">
    <property type="term" value="F:rRNA binding"/>
    <property type="evidence" value="ECO:0007669"/>
    <property type="project" value="UniProtKB-UniRule"/>
</dbReference>
<dbReference type="FunFam" id="3.40.50.300:FF:000830">
    <property type="entry name" value="Endonuclease MutS2"/>
    <property type="match status" value="1"/>
</dbReference>
<dbReference type="GO" id="GO:0043023">
    <property type="term" value="F:ribosomal large subunit binding"/>
    <property type="evidence" value="ECO:0007669"/>
    <property type="project" value="UniProtKB-UniRule"/>
</dbReference>
<dbReference type="Pfam" id="PF20297">
    <property type="entry name" value="MSSS"/>
    <property type="match status" value="1"/>
</dbReference>
<keyword evidence="6 8" id="KW-0694">RNA-binding</keyword>
<evidence type="ECO:0000256" key="10">
    <source>
        <dbReference type="SAM" id="MobiDB-lite"/>
    </source>
</evidence>
<dbReference type="SMART" id="SM00534">
    <property type="entry name" value="MUTSac"/>
    <property type="match status" value="1"/>
</dbReference>
<evidence type="ECO:0000259" key="11">
    <source>
        <dbReference type="PROSITE" id="PS50828"/>
    </source>
</evidence>
<dbReference type="EC" id="3.1.-.-" evidence="8"/>
<dbReference type="Proteomes" id="UP000233425">
    <property type="component" value="Unassembled WGS sequence"/>
</dbReference>
<gene>
    <name evidence="12" type="primary">mutS2_1</name>
    <name evidence="8" type="synonym">mutS2</name>
    <name evidence="8" type="synonym">rqcU</name>
    <name evidence="12" type="ORF">RBATCC27255_00867</name>
</gene>
<keyword evidence="9" id="KW-0175">Coiled coil</keyword>
<dbReference type="GO" id="GO:0072344">
    <property type="term" value="P:rescue of stalled ribosome"/>
    <property type="evidence" value="ECO:0007669"/>
    <property type="project" value="UniProtKB-UniRule"/>
</dbReference>
<accession>A0A2N0UW73</accession>
<dbReference type="PROSITE" id="PS00486">
    <property type="entry name" value="DNA_MISMATCH_REPAIR_2"/>
    <property type="match status" value="1"/>
</dbReference>
<comment type="function">
    <text evidence="8">Acts as a ribosome collision sensor, splitting the ribosome into its 2 subunits. Detects stalled/collided 70S ribosomes which it binds and splits by an ATP-hydrolysis driven conformational change. Acts upstream of the ribosome quality control system (RQC), a ribosome-associated complex that mediates the extraction of incompletely synthesized nascent chains from stalled ribosomes and their subsequent degradation. Probably generates substrates for RQC.</text>
</comment>
<dbReference type="GO" id="GO:0030983">
    <property type="term" value="F:mismatched DNA binding"/>
    <property type="evidence" value="ECO:0007669"/>
    <property type="project" value="InterPro"/>
</dbReference>
<proteinExistence type="inferred from homology"/>
<dbReference type="PANTHER" id="PTHR48466:SF2">
    <property type="entry name" value="OS10G0509000 PROTEIN"/>
    <property type="match status" value="1"/>
</dbReference>
<keyword evidence="7 8" id="KW-0238">DNA-binding</keyword>
<keyword evidence="5 8" id="KW-0067">ATP-binding</keyword>
<dbReference type="EMBL" id="NNSR01000041">
    <property type="protein sequence ID" value="PKD31223.1"/>
    <property type="molecule type" value="Genomic_DNA"/>
</dbReference>
<reference evidence="12" key="1">
    <citation type="journal article" date="2018" name="Environ. Microbiol.">
        <title>Sporulation capability and amylosome conservation among diverse human colonic and rumen isolates of the keystone starch-degrader Ruminococcus bromii.</title>
        <authorList>
            <person name="Mukhopadhya I."/>
            <person name="Morais S."/>
            <person name="Laverde-Gomez J."/>
            <person name="Sheridan P.O."/>
            <person name="Walker A.W."/>
            <person name="Kelly W."/>
            <person name="Klieve A.V."/>
            <person name="Ouwerkerk D."/>
            <person name="Duncan S.H."/>
            <person name="Louis P."/>
            <person name="Koropatkin N."/>
            <person name="Cockburn D."/>
            <person name="Kibler R."/>
            <person name="Cooper P.J."/>
            <person name="Sandoval C."/>
            <person name="Crost E."/>
            <person name="Juge N."/>
            <person name="Bayer E.A."/>
            <person name="Flint H.J."/>
        </authorList>
    </citation>
    <scope>NUCLEOTIDE SEQUENCE [LARGE SCALE GENOMIC DNA]</scope>
    <source>
        <strain evidence="12">ATCC 27255</strain>
    </source>
</reference>
<dbReference type="SUPFAM" id="SSF52540">
    <property type="entry name" value="P-loop containing nucleoside triphosphate hydrolases"/>
    <property type="match status" value="1"/>
</dbReference>
<dbReference type="NCBIfam" id="TIGR01069">
    <property type="entry name" value="mutS2"/>
    <property type="match status" value="1"/>
</dbReference>
<dbReference type="InterPro" id="IPR005747">
    <property type="entry name" value="MutS2"/>
</dbReference>
<dbReference type="PIRSF" id="PIRSF005814">
    <property type="entry name" value="MutS_YshD"/>
    <property type="match status" value="1"/>
</dbReference>
<dbReference type="CDD" id="cd03280">
    <property type="entry name" value="ABC_MutS2"/>
    <property type="match status" value="1"/>
</dbReference>
<keyword evidence="3 8" id="KW-0547">Nucleotide-binding</keyword>
<dbReference type="GO" id="GO:0140664">
    <property type="term" value="F:ATP-dependent DNA damage sensor activity"/>
    <property type="evidence" value="ECO:0007669"/>
    <property type="project" value="InterPro"/>
</dbReference>
<comment type="subunit">
    <text evidence="8">Homodimer. Binds to stalled ribosomes, contacting rRNA.</text>
</comment>
<evidence type="ECO:0000256" key="5">
    <source>
        <dbReference type="ARBA" id="ARBA00022840"/>
    </source>
</evidence>
<dbReference type="GO" id="GO:0006298">
    <property type="term" value="P:mismatch repair"/>
    <property type="evidence" value="ECO:0007669"/>
    <property type="project" value="InterPro"/>
</dbReference>
<evidence type="ECO:0000256" key="3">
    <source>
        <dbReference type="ARBA" id="ARBA00022741"/>
    </source>
</evidence>
<dbReference type="InterPro" id="IPR000432">
    <property type="entry name" value="DNA_mismatch_repair_MutS_C"/>
</dbReference>
<dbReference type="Gene3D" id="3.40.50.300">
    <property type="entry name" value="P-loop containing nucleotide triphosphate hydrolases"/>
    <property type="match status" value="1"/>
</dbReference>
<keyword evidence="8" id="KW-0255">Endonuclease</keyword>
<dbReference type="InterPro" id="IPR007696">
    <property type="entry name" value="DNA_mismatch_repair_MutS_core"/>
</dbReference>
<evidence type="ECO:0000256" key="8">
    <source>
        <dbReference type="HAMAP-Rule" id="MF_00092"/>
    </source>
</evidence>
<comment type="function">
    <text evidence="8">Endonuclease that is involved in the suppression of homologous recombination and thus may have a key role in the control of bacterial genetic diversity.</text>
</comment>
<feature type="domain" description="Smr" evidence="11">
    <location>
        <begin position="758"/>
        <end position="833"/>
    </location>
</feature>
<dbReference type="HAMAP" id="MF_00092">
    <property type="entry name" value="MutS2"/>
    <property type="match status" value="1"/>
</dbReference>
<dbReference type="AlphaFoldDB" id="A0A2N0UW73"/>
<evidence type="ECO:0000256" key="4">
    <source>
        <dbReference type="ARBA" id="ARBA00022801"/>
    </source>
</evidence>
<dbReference type="SUPFAM" id="SSF160443">
    <property type="entry name" value="SMR domain-like"/>
    <property type="match status" value="1"/>
</dbReference>
<dbReference type="Pfam" id="PF00488">
    <property type="entry name" value="MutS_V"/>
    <property type="match status" value="1"/>
</dbReference>
<dbReference type="SMART" id="SM00463">
    <property type="entry name" value="SMR"/>
    <property type="match status" value="1"/>
</dbReference>
<name>A0A2N0UW73_9FIRM</name>
<feature type="binding site" evidence="8">
    <location>
        <begin position="377"/>
        <end position="384"/>
    </location>
    <ligand>
        <name>ATP</name>
        <dbReference type="ChEBI" id="CHEBI:30616"/>
    </ligand>
</feature>
<evidence type="ECO:0000256" key="1">
    <source>
        <dbReference type="ARBA" id="ARBA00022722"/>
    </source>
</evidence>
<evidence type="ECO:0000256" key="9">
    <source>
        <dbReference type="SAM" id="Coils"/>
    </source>
</evidence>
<dbReference type="Gene3D" id="3.30.1370.110">
    <property type="match status" value="1"/>
</dbReference>
<evidence type="ECO:0000313" key="12">
    <source>
        <dbReference type="EMBL" id="PKD31223.1"/>
    </source>
</evidence>
<feature type="region of interest" description="Disordered" evidence="10">
    <location>
        <begin position="735"/>
        <end position="755"/>
    </location>
</feature>
<dbReference type="CDD" id="cd06503">
    <property type="entry name" value="ATP-synt_Fo_b"/>
    <property type="match status" value="1"/>
</dbReference>
<keyword evidence="4 8" id="KW-0378">Hydrolase</keyword>
<comment type="similarity">
    <text evidence="8">Belongs to the DNA mismatch repair MutS family. MutS2 subfamily.</text>
</comment>
<dbReference type="EC" id="3.6.4.-" evidence="8"/>
<keyword evidence="1 8" id="KW-0540">Nuclease</keyword>
<evidence type="ECO:0000256" key="6">
    <source>
        <dbReference type="ARBA" id="ARBA00022884"/>
    </source>
</evidence>
<dbReference type="InterPro" id="IPR046893">
    <property type="entry name" value="MSSS"/>
</dbReference>
<dbReference type="GO" id="GO:0045910">
    <property type="term" value="P:negative regulation of DNA recombination"/>
    <property type="evidence" value="ECO:0007669"/>
    <property type="project" value="InterPro"/>
</dbReference>
<evidence type="ECO:0000256" key="7">
    <source>
        <dbReference type="ARBA" id="ARBA00023125"/>
    </source>
</evidence>
<dbReference type="Pfam" id="PF01713">
    <property type="entry name" value="Smr"/>
    <property type="match status" value="1"/>
</dbReference>
<dbReference type="SUPFAM" id="SSF48334">
    <property type="entry name" value="DNA repair protein MutS, domain III"/>
    <property type="match status" value="1"/>
</dbReference>
<keyword evidence="13" id="KW-1185">Reference proteome</keyword>
<dbReference type="InterPro" id="IPR036063">
    <property type="entry name" value="Smr_dom_sf"/>
</dbReference>
<evidence type="ECO:0000256" key="2">
    <source>
        <dbReference type="ARBA" id="ARBA00022730"/>
    </source>
</evidence>
<dbReference type="GO" id="GO:0005524">
    <property type="term" value="F:ATP binding"/>
    <property type="evidence" value="ECO:0007669"/>
    <property type="project" value="UniProtKB-UniRule"/>
</dbReference>